<dbReference type="InterPro" id="IPR051057">
    <property type="entry name" value="PI-PLC_domain"/>
</dbReference>
<dbReference type="GO" id="GO:0008081">
    <property type="term" value="F:phosphoric diester hydrolase activity"/>
    <property type="evidence" value="ECO:0007669"/>
    <property type="project" value="InterPro"/>
</dbReference>
<feature type="signal peptide" evidence="1">
    <location>
        <begin position="1"/>
        <end position="23"/>
    </location>
</feature>
<gene>
    <name evidence="2" type="ORF">L3X38_043812</name>
</gene>
<dbReference type="Proteomes" id="UP001054821">
    <property type="component" value="Chromosome 8"/>
</dbReference>
<evidence type="ECO:0000313" key="2">
    <source>
        <dbReference type="EMBL" id="KAI5314636.1"/>
    </source>
</evidence>
<feature type="chain" id="PRO_5042023575" description="PLC-like phosphodiesterases superfamily protein" evidence="1">
    <location>
        <begin position="24"/>
        <end position="602"/>
    </location>
</feature>
<proteinExistence type="predicted"/>
<keyword evidence="1" id="KW-0732">Signal</keyword>
<dbReference type="CDD" id="cd08588">
    <property type="entry name" value="PI-PLCc_At5g67130_like"/>
    <property type="match status" value="1"/>
</dbReference>
<dbReference type="PANTHER" id="PTHR13593">
    <property type="match status" value="1"/>
</dbReference>
<name>A0AAD4UYZ1_PRUDU</name>
<comment type="caution">
    <text evidence="2">The sequence shown here is derived from an EMBL/GenBank/DDBJ whole genome shotgun (WGS) entry which is preliminary data.</text>
</comment>
<reference evidence="2 3" key="1">
    <citation type="journal article" date="2022" name="G3 (Bethesda)">
        <title>Whole-genome sequence and methylome profiling of the almond [Prunus dulcis (Mill.) D.A. Webb] cultivar 'Nonpareil'.</title>
        <authorList>
            <person name="D'Amico-Willman K.M."/>
            <person name="Ouma W.Z."/>
            <person name="Meulia T."/>
            <person name="Sideli G.M."/>
            <person name="Gradziel T.M."/>
            <person name="Fresnedo-Ramirez J."/>
        </authorList>
    </citation>
    <scope>NUCLEOTIDE SEQUENCE [LARGE SCALE GENOMIC DNA]</scope>
    <source>
        <strain evidence="2">Clone GOH B32 T37-40</strain>
    </source>
</reference>
<keyword evidence="3" id="KW-1185">Reference proteome</keyword>
<evidence type="ECO:0000256" key="1">
    <source>
        <dbReference type="SAM" id="SignalP"/>
    </source>
</evidence>
<dbReference type="AlphaFoldDB" id="A0AAD4UYZ1"/>
<dbReference type="Gene3D" id="3.20.20.190">
    <property type="entry name" value="Phosphatidylinositol (PI) phosphodiesterase"/>
    <property type="match status" value="1"/>
</dbReference>
<protein>
    <recommendedName>
        <fullName evidence="4">PLC-like phosphodiesterases superfamily protein</fullName>
    </recommendedName>
</protein>
<dbReference type="SUPFAM" id="SSF51695">
    <property type="entry name" value="PLC-like phosphodiesterases"/>
    <property type="match status" value="2"/>
</dbReference>
<dbReference type="PROSITE" id="PS50007">
    <property type="entry name" value="PIPLC_X_DOMAIN"/>
    <property type="match status" value="1"/>
</dbReference>
<sequence length="602" mass="65687">MELRLVIIATLLATISLLDLSSARKEGQKCIKNSDCDSGLHCETCLADGNVVPKCTRTQPINPISQVKTLPFNRYSWLTTHNSFARLGEKSATGSIILAPTNQQDSITDQLNNGVRGLMLDMYDFQNDIWLCHSFGGNCYNYTSFQPAINVLKEIQAFLQANPSEIVTIIIEDYVTSPKGLTKVFDAAGLRKFWFPVSRMPKNGGNWPTVADMIQKNQRLVVFTSKRAKEASEGIAYEWNYVVENQYGKGGMIAGSCPNRAESSPMNTTTKSLVLVNYFRDVPDVTQACKDNSDSLLRMVNTCSDAAGKRWPNFIAVDFYKRSDGGGAPRATDVANGHLVCGCGTIANCKANMSFGVCSEPEADVIPKAAPTNTNLATPKCARIQTSNPIDQVKTLPFNRYSWLTAHNSFAMLGTKSLITGSNIIFGTNQMDGITAQLNQSAINAPGEIQTFLKQDPWEIITIIIEDPVETPITEKEASEGIAYQWNYMVANQYGDSGMKAGSCSNRVESLDLQNTTKSLVLNFFSSNPNLLKACKDTSAPLLDMLKTCHVAAGNRWPNFIAVDFYSTSEGGGAPEAVDFANGQSVCGCNDITLCKVGLKKP</sequence>
<dbReference type="InterPro" id="IPR017946">
    <property type="entry name" value="PLC-like_Pdiesterase_TIM-brl"/>
</dbReference>
<accession>A0AAD4UYZ1</accession>
<dbReference type="Pfam" id="PF26178">
    <property type="entry name" value="PI-PLC_cat"/>
    <property type="match status" value="3"/>
</dbReference>
<evidence type="ECO:0000313" key="3">
    <source>
        <dbReference type="Proteomes" id="UP001054821"/>
    </source>
</evidence>
<evidence type="ECO:0008006" key="4">
    <source>
        <dbReference type="Google" id="ProtNLM"/>
    </source>
</evidence>
<dbReference type="EMBL" id="JAJFAZ020000008">
    <property type="protein sequence ID" value="KAI5314636.1"/>
    <property type="molecule type" value="Genomic_DNA"/>
</dbReference>
<dbReference type="PANTHER" id="PTHR13593:SF134">
    <property type="entry name" value="F14J22.5 PROTEIN"/>
    <property type="match status" value="1"/>
</dbReference>
<dbReference type="GO" id="GO:0006629">
    <property type="term" value="P:lipid metabolic process"/>
    <property type="evidence" value="ECO:0007669"/>
    <property type="project" value="InterPro"/>
</dbReference>
<organism evidence="2 3">
    <name type="scientific">Prunus dulcis</name>
    <name type="common">Almond</name>
    <name type="synonym">Amygdalus dulcis</name>
    <dbReference type="NCBI Taxonomy" id="3755"/>
    <lineage>
        <taxon>Eukaryota</taxon>
        <taxon>Viridiplantae</taxon>
        <taxon>Streptophyta</taxon>
        <taxon>Embryophyta</taxon>
        <taxon>Tracheophyta</taxon>
        <taxon>Spermatophyta</taxon>
        <taxon>Magnoliopsida</taxon>
        <taxon>eudicotyledons</taxon>
        <taxon>Gunneridae</taxon>
        <taxon>Pentapetalae</taxon>
        <taxon>rosids</taxon>
        <taxon>fabids</taxon>
        <taxon>Rosales</taxon>
        <taxon>Rosaceae</taxon>
        <taxon>Amygdaloideae</taxon>
        <taxon>Amygdaleae</taxon>
        <taxon>Prunus</taxon>
    </lineage>
</organism>